<dbReference type="Gene3D" id="1.10.10.10">
    <property type="entry name" value="Winged helix-like DNA-binding domain superfamily/Winged helix DNA-binding domain"/>
    <property type="match status" value="1"/>
</dbReference>
<dbReference type="InterPro" id="IPR036388">
    <property type="entry name" value="WH-like_DNA-bd_sf"/>
</dbReference>
<dbReference type="PANTHER" id="PTHR36842">
    <property type="entry name" value="PROTEIN TOLB HOMOLOG"/>
    <property type="match status" value="1"/>
</dbReference>
<dbReference type="RefSeq" id="WP_348387098.1">
    <property type="nucleotide sequence ID" value="NZ_CP134146.1"/>
</dbReference>
<dbReference type="PANTHER" id="PTHR36842:SF1">
    <property type="entry name" value="PROTEIN TOLB"/>
    <property type="match status" value="1"/>
</dbReference>
<evidence type="ECO:0000313" key="6">
    <source>
        <dbReference type="EMBL" id="WNC67940.1"/>
    </source>
</evidence>
<dbReference type="InterPro" id="IPR011042">
    <property type="entry name" value="6-blade_b-propeller_TolB-like"/>
</dbReference>
<reference evidence="7" key="1">
    <citation type="submission" date="2023-09" db="EMBL/GenBank/DDBJ databases">
        <authorList>
            <person name="Li S."/>
            <person name="Li X."/>
            <person name="Zhang C."/>
            <person name="Zhao Z."/>
        </authorList>
    </citation>
    <scope>NUCLEOTIDE SEQUENCE [LARGE SCALE GENOMIC DNA]</scope>
    <source>
        <strain evidence="7">SQ345</strain>
    </source>
</reference>
<name>A0ABY9TJH6_9GAMM</name>
<dbReference type="EMBL" id="CP134146">
    <property type="protein sequence ID" value="WNC67940.1"/>
    <property type="molecule type" value="Genomic_DNA"/>
</dbReference>
<evidence type="ECO:0000256" key="4">
    <source>
        <dbReference type="SAM" id="Phobius"/>
    </source>
</evidence>
<evidence type="ECO:0000256" key="1">
    <source>
        <dbReference type="ARBA" id="ARBA00009820"/>
    </source>
</evidence>
<dbReference type="CDD" id="cd00383">
    <property type="entry name" value="trans_reg_C"/>
    <property type="match status" value="1"/>
</dbReference>
<sequence>MANKEGSFMVDEWSVEPALDRIIGYSKSTYLRPQVMELLVYLAKHQGQVVSLEDLLNDLWRGKVVTVGTVYNCIAELRNALEAGVDQPTQIKTIPKKGYRLVATVRGLTDPLSTIRGNNTTPSIFAIEPPFIRLKLRRLVVAILLLLLLLLIILSMVNRWSTEQSENTKSDNFVRRYTIDLPLSMRADNYEFRPVTISTDGRRVVFHAVMNGQKQIYSRSLDSLNVLPIKGTENASLSLTLSPNGKWIAFVDERDGMLKKISISGGTPITLCDPGAQILALSWGANGTIVYESNSYAGLMQVSSLSGIPEKLTFPANGEFHKHPNVSPDGNSLFFTIGERGVTTRKTDRIAVLSLQSGKKKVLMEGATPQLTINGYLIYYWNNVLWAAEFDDKHLKVNVQSIPIAEGVHYDHAAHYSIAADGTLLYVLATALQPKSLVWVDRYGKVDNLNLDRRAYLQPNISPNGEYVAVIVDSKNGADLWTYSLEHGTSTRLTYDQSREASPVWSPDGKYIYYSSNRVDDLFRVTTDGSGVIEQLTDSSSYQFGYSITPDGQHLLFDERDGNFISGAHLAVLPVFHETKSDVLLKTEFNETEPELSPDGNWLSYTSDRSGETEIYVRPFPNTKDSVWQVSIDGGRNPRWNPNGQEIFYWGPENLMAVDIKTAPNFENGRPKVLFSHQNYLSYDLRNFDIDPTGERFLMIRKPSDDKSPNNRVVIVQDWLNDLVYKDQIE</sequence>
<evidence type="ECO:0000313" key="7">
    <source>
        <dbReference type="Proteomes" id="UP001248581"/>
    </source>
</evidence>
<dbReference type="Proteomes" id="UP001248581">
    <property type="component" value="Chromosome"/>
</dbReference>
<keyword evidence="2 3" id="KW-0238">DNA-binding</keyword>
<dbReference type="Gene3D" id="2.120.10.30">
    <property type="entry name" value="TolB, C-terminal domain"/>
    <property type="match status" value="3"/>
</dbReference>
<dbReference type="Pfam" id="PF00486">
    <property type="entry name" value="Trans_reg_C"/>
    <property type="match status" value="1"/>
</dbReference>
<organism evidence="6 7">
    <name type="scientific">Thalassotalea nanhaiensis</name>
    <dbReference type="NCBI Taxonomy" id="3065648"/>
    <lineage>
        <taxon>Bacteria</taxon>
        <taxon>Pseudomonadati</taxon>
        <taxon>Pseudomonadota</taxon>
        <taxon>Gammaproteobacteria</taxon>
        <taxon>Alteromonadales</taxon>
        <taxon>Colwelliaceae</taxon>
        <taxon>Thalassotalea</taxon>
    </lineage>
</organism>
<evidence type="ECO:0000256" key="2">
    <source>
        <dbReference type="ARBA" id="ARBA00023125"/>
    </source>
</evidence>
<dbReference type="InterPro" id="IPR016032">
    <property type="entry name" value="Sig_transdc_resp-reg_C-effctor"/>
</dbReference>
<dbReference type="Pfam" id="PF07676">
    <property type="entry name" value="PD40"/>
    <property type="match status" value="3"/>
</dbReference>
<dbReference type="InterPro" id="IPR011659">
    <property type="entry name" value="WD40"/>
</dbReference>
<keyword evidence="7" id="KW-1185">Reference proteome</keyword>
<keyword evidence="4" id="KW-1133">Transmembrane helix</keyword>
<dbReference type="SUPFAM" id="SSF82171">
    <property type="entry name" value="DPP6 N-terminal domain-like"/>
    <property type="match status" value="2"/>
</dbReference>
<protein>
    <submittedName>
        <fullName evidence="6">Winged helix-turn-helix domain-containing protein</fullName>
    </submittedName>
</protein>
<evidence type="ECO:0000256" key="3">
    <source>
        <dbReference type="PROSITE-ProRule" id="PRU01091"/>
    </source>
</evidence>
<dbReference type="InterPro" id="IPR001867">
    <property type="entry name" value="OmpR/PhoB-type_DNA-bd"/>
</dbReference>
<evidence type="ECO:0000259" key="5">
    <source>
        <dbReference type="PROSITE" id="PS51755"/>
    </source>
</evidence>
<dbReference type="SMART" id="SM00862">
    <property type="entry name" value="Trans_reg_C"/>
    <property type="match status" value="1"/>
</dbReference>
<keyword evidence="4" id="KW-0472">Membrane</keyword>
<dbReference type="PROSITE" id="PS51755">
    <property type="entry name" value="OMPR_PHOB"/>
    <property type="match status" value="1"/>
</dbReference>
<feature type="transmembrane region" description="Helical" evidence="4">
    <location>
        <begin position="139"/>
        <end position="157"/>
    </location>
</feature>
<feature type="DNA-binding region" description="OmpR/PhoB-type" evidence="3">
    <location>
        <begin position="5"/>
        <end position="103"/>
    </location>
</feature>
<proteinExistence type="inferred from homology"/>
<dbReference type="SUPFAM" id="SSF46894">
    <property type="entry name" value="C-terminal effector domain of the bipartite response regulators"/>
    <property type="match status" value="1"/>
</dbReference>
<gene>
    <name evidence="6" type="ORF">RI845_15615</name>
</gene>
<feature type="domain" description="OmpR/PhoB-type" evidence="5">
    <location>
        <begin position="5"/>
        <end position="103"/>
    </location>
</feature>
<comment type="similarity">
    <text evidence="1">Belongs to the TolB family.</text>
</comment>
<accession>A0ABY9TJH6</accession>
<keyword evidence="4" id="KW-0812">Transmembrane</keyword>